<protein>
    <submittedName>
        <fullName evidence="1">Uncharacterized protein</fullName>
    </submittedName>
</protein>
<dbReference type="Proteomes" id="UP000003980">
    <property type="component" value="Unassembled WGS sequence"/>
</dbReference>
<sequence length="32" mass="3543">MTFESLRNASTLLRFSSPTSSLTTLLTVKIAR</sequence>
<dbReference type="EMBL" id="JH597761">
    <property type="protein sequence ID" value="EHP70706.1"/>
    <property type="molecule type" value="Genomic_DNA"/>
</dbReference>
<organism evidence="1 2">
    <name type="scientific">Metallosphaera yellowstonensis MK1</name>
    <dbReference type="NCBI Taxonomy" id="671065"/>
    <lineage>
        <taxon>Archaea</taxon>
        <taxon>Thermoproteota</taxon>
        <taxon>Thermoprotei</taxon>
        <taxon>Sulfolobales</taxon>
        <taxon>Sulfolobaceae</taxon>
        <taxon>Metallosphaera</taxon>
    </lineage>
</organism>
<keyword evidence="2" id="KW-1185">Reference proteome</keyword>
<evidence type="ECO:0000313" key="2">
    <source>
        <dbReference type="Proteomes" id="UP000003980"/>
    </source>
</evidence>
<gene>
    <name evidence="1" type="ORF">MetMK1DRAFT_00012090</name>
</gene>
<proteinExistence type="predicted"/>
<accession>H2C385</accession>
<name>H2C385_9CREN</name>
<reference evidence="1 2" key="1">
    <citation type="submission" date="2012-01" db="EMBL/GenBank/DDBJ databases">
        <title>Improved High-Quality Draft sequence of Metallosphaera yellowstonensis MK1.</title>
        <authorList>
            <consortium name="US DOE Joint Genome Institute"/>
            <person name="Lucas S."/>
            <person name="Han J."/>
            <person name="Cheng J.-F."/>
            <person name="Goodwin L."/>
            <person name="Pitluck S."/>
            <person name="Peters L."/>
            <person name="Teshima H."/>
            <person name="Detter J.C."/>
            <person name="Han C."/>
            <person name="Tapia R."/>
            <person name="Land M."/>
            <person name="Hauser L."/>
            <person name="Kyrpides N."/>
            <person name="Kozubal M."/>
            <person name="Macur R.E."/>
            <person name="Jay Z."/>
            <person name="Inskeep W."/>
            <person name="Woyke T."/>
        </authorList>
    </citation>
    <scope>NUCLEOTIDE SEQUENCE [LARGE SCALE GENOMIC DNA]</scope>
    <source>
        <strain evidence="1 2">MK1</strain>
    </source>
</reference>
<evidence type="ECO:0000313" key="1">
    <source>
        <dbReference type="EMBL" id="EHP70706.1"/>
    </source>
</evidence>
<dbReference type="HOGENOM" id="CLU_220884_0_0_2"/>
<dbReference type="AlphaFoldDB" id="H2C385"/>